<feature type="chain" id="PRO_5038033123" description="YARHG domain-containing protein" evidence="1">
    <location>
        <begin position="25"/>
        <end position="482"/>
    </location>
</feature>
<protein>
    <recommendedName>
        <fullName evidence="4">YARHG domain-containing protein</fullName>
    </recommendedName>
</protein>
<evidence type="ECO:0008006" key="4">
    <source>
        <dbReference type="Google" id="ProtNLM"/>
    </source>
</evidence>
<organism evidence="2 3">
    <name type="scientific">Inhella proteolytica</name>
    <dbReference type="NCBI Taxonomy" id="2795029"/>
    <lineage>
        <taxon>Bacteria</taxon>
        <taxon>Pseudomonadati</taxon>
        <taxon>Pseudomonadota</taxon>
        <taxon>Betaproteobacteria</taxon>
        <taxon>Burkholderiales</taxon>
        <taxon>Sphaerotilaceae</taxon>
        <taxon>Inhella</taxon>
    </lineage>
</organism>
<feature type="signal peptide" evidence="1">
    <location>
        <begin position="1"/>
        <end position="24"/>
    </location>
</feature>
<dbReference type="RefSeq" id="WP_198110636.1">
    <property type="nucleotide sequence ID" value="NZ_JAEDAK010000005.1"/>
</dbReference>
<evidence type="ECO:0000313" key="2">
    <source>
        <dbReference type="EMBL" id="MBH9576955.1"/>
    </source>
</evidence>
<dbReference type="EMBL" id="JAEDAK010000005">
    <property type="protein sequence ID" value="MBH9576955.1"/>
    <property type="molecule type" value="Genomic_DNA"/>
</dbReference>
<evidence type="ECO:0000313" key="3">
    <source>
        <dbReference type="Proteomes" id="UP000613266"/>
    </source>
</evidence>
<name>A0A931J2H7_9BURK</name>
<keyword evidence="3" id="KW-1185">Reference proteome</keyword>
<dbReference type="AlphaFoldDB" id="A0A931J2H7"/>
<proteinExistence type="predicted"/>
<comment type="caution">
    <text evidence="2">The sequence shown here is derived from an EMBL/GenBank/DDBJ whole genome shotgun (WGS) entry which is preliminary data.</text>
</comment>
<sequence length="482" mass="52386">MRSYSATIGCFTFMFILGSGNAAAAPLFSKGTAVAGVIAYQDDTDKNQFHYQPGRIDLALGVNLKAFKAQYWGIGPTHWAQDSSGAIYSIVGAIVSGSANIDITAKQRTELTAEIKKAYGVANPKLLPLSLKNVTVTPVLDSETLSLGKKDVTVVFPSIINFTSDFAYSIGTGNSLFAQVVGARQSSNFDIQPNPTFAVNFVGETEFVGDPWTAKISCDLSQVWSQIRSKFSASASLGWFKVGSLNYSKVQQELEKSKACTFDMKEGSLDNEKYGRQVFDMVKKIYEAVNKLAVEGDGFFRFEPNPDAGDPGGGGASATWPWSVSVNAGYSSAHFKQTIEYKDTVSYTGRFNYRIPASMVLAVSCNSATKSMFSDLSNASEACITQQKIDTFNARMACEAKAKQPKLLKLEEKLALGEINTAQYDRLLALYNRTSFCETFSPAAAEMGKVLPAFSGERFARIQSLTDAELNRLEAEALGIRK</sequence>
<accession>A0A931J2H7</accession>
<evidence type="ECO:0000256" key="1">
    <source>
        <dbReference type="SAM" id="SignalP"/>
    </source>
</evidence>
<keyword evidence="1" id="KW-0732">Signal</keyword>
<reference evidence="2" key="1">
    <citation type="submission" date="2020-12" db="EMBL/GenBank/DDBJ databases">
        <title>The genome sequence of Inhella sp. 1Y17.</title>
        <authorList>
            <person name="Liu Y."/>
        </authorList>
    </citation>
    <scope>NUCLEOTIDE SEQUENCE</scope>
    <source>
        <strain evidence="2">1Y17</strain>
    </source>
</reference>
<gene>
    <name evidence="2" type="ORF">I7X39_08555</name>
</gene>
<dbReference type="Proteomes" id="UP000613266">
    <property type="component" value="Unassembled WGS sequence"/>
</dbReference>